<gene>
    <name evidence="1" type="ORF">ECPE_LOCUS295</name>
</gene>
<name>A0A183A010_9TREM</name>
<evidence type="ECO:0000313" key="1">
    <source>
        <dbReference type="EMBL" id="VDP21109.1"/>
    </source>
</evidence>
<dbReference type="Proteomes" id="UP000272942">
    <property type="component" value="Unassembled WGS sequence"/>
</dbReference>
<evidence type="ECO:0000313" key="3">
    <source>
        <dbReference type="WBParaSite" id="ECPE_0000029401-mRNA-1"/>
    </source>
</evidence>
<dbReference type="WBParaSite" id="ECPE_0000029401-mRNA-1">
    <property type="protein sequence ID" value="ECPE_0000029401-mRNA-1"/>
    <property type="gene ID" value="ECPE_0000029401"/>
</dbReference>
<accession>A0A183A010</accession>
<sequence>MLNNIYTHLGSRMRSFVILYQHLGSIGFVTYPPPRPARKLFGSYCEETGAAAGQTLAPPGLVSTGEVNVTA</sequence>
<proteinExistence type="predicted"/>
<reference evidence="3" key="1">
    <citation type="submission" date="2016-06" db="UniProtKB">
        <authorList>
            <consortium name="WormBaseParasite"/>
        </authorList>
    </citation>
    <scope>IDENTIFICATION</scope>
</reference>
<dbReference type="AlphaFoldDB" id="A0A183A010"/>
<keyword evidence="2" id="KW-1185">Reference proteome</keyword>
<organism evidence="3">
    <name type="scientific">Echinostoma caproni</name>
    <dbReference type="NCBI Taxonomy" id="27848"/>
    <lineage>
        <taxon>Eukaryota</taxon>
        <taxon>Metazoa</taxon>
        <taxon>Spiralia</taxon>
        <taxon>Lophotrochozoa</taxon>
        <taxon>Platyhelminthes</taxon>
        <taxon>Trematoda</taxon>
        <taxon>Digenea</taxon>
        <taxon>Plagiorchiida</taxon>
        <taxon>Echinostomata</taxon>
        <taxon>Echinostomatoidea</taxon>
        <taxon>Echinostomatidae</taxon>
        <taxon>Echinostoma</taxon>
    </lineage>
</organism>
<evidence type="ECO:0000313" key="2">
    <source>
        <dbReference type="Proteomes" id="UP000272942"/>
    </source>
</evidence>
<protein>
    <submittedName>
        <fullName evidence="1 3">Uncharacterized protein</fullName>
    </submittedName>
</protein>
<reference evidence="1 2" key="2">
    <citation type="submission" date="2018-11" db="EMBL/GenBank/DDBJ databases">
        <authorList>
            <consortium name="Pathogen Informatics"/>
        </authorList>
    </citation>
    <scope>NUCLEOTIDE SEQUENCE [LARGE SCALE GENOMIC DNA]</scope>
    <source>
        <strain evidence="1 2">Egypt</strain>
    </source>
</reference>
<dbReference type="EMBL" id="UZAN01000913">
    <property type="protein sequence ID" value="VDP21109.1"/>
    <property type="molecule type" value="Genomic_DNA"/>
</dbReference>